<evidence type="ECO:0000313" key="3">
    <source>
        <dbReference type="Proteomes" id="UP000059188"/>
    </source>
</evidence>
<organism evidence="2 3">
    <name type="scientific">Thanatephorus cucumeris (strain AG1-IB / isolate 7/3/14)</name>
    <name type="common">Lettuce bottom rot fungus</name>
    <name type="synonym">Rhizoctonia solani</name>
    <dbReference type="NCBI Taxonomy" id="1108050"/>
    <lineage>
        <taxon>Eukaryota</taxon>
        <taxon>Fungi</taxon>
        <taxon>Dikarya</taxon>
        <taxon>Basidiomycota</taxon>
        <taxon>Agaricomycotina</taxon>
        <taxon>Agaricomycetes</taxon>
        <taxon>Cantharellales</taxon>
        <taxon>Ceratobasidiaceae</taxon>
        <taxon>Rhizoctonia</taxon>
        <taxon>Rhizoctonia solani AG-1</taxon>
    </lineage>
</organism>
<sequence length="88" mass="8966">MSTLRDQVVANGMVIFRYLCPIILPFLFVGLVVVAGASVGVTILVCSGVLVLVAAGGVGAGGEGESNLTPGRSRTGIFATLFRQAEAL</sequence>
<gene>
    <name evidence="2" type="ORF">RSOLAG1IB_04935</name>
</gene>
<keyword evidence="3" id="KW-1185">Reference proteome</keyword>
<name>A0A0B7G0I2_THACB</name>
<feature type="transmembrane region" description="Helical" evidence="1">
    <location>
        <begin position="41"/>
        <end position="60"/>
    </location>
</feature>
<evidence type="ECO:0000256" key="1">
    <source>
        <dbReference type="SAM" id="Phobius"/>
    </source>
</evidence>
<reference evidence="2 3" key="1">
    <citation type="submission" date="2014-11" db="EMBL/GenBank/DDBJ databases">
        <authorList>
            <person name="Wibberg Daniel"/>
        </authorList>
    </citation>
    <scope>NUCLEOTIDE SEQUENCE [LARGE SCALE GENOMIC DNA]</scope>
    <source>
        <strain evidence="2">Rhizoctonia solani AG1-IB 7/3/14</strain>
    </source>
</reference>
<keyword evidence="1" id="KW-0472">Membrane</keyword>
<evidence type="ECO:0000313" key="2">
    <source>
        <dbReference type="EMBL" id="CEL62579.1"/>
    </source>
</evidence>
<proteinExistence type="predicted"/>
<feature type="transmembrane region" description="Helical" evidence="1">
    <location>
        <begin position="15"/>
        <end position="34"/>
    </location>
</feature>
<keyword evidence="1" id="KW-1133">Transmembrane helix</keyword>
<dbReference type="AlphaFoldDB" id="A0A0B7G0I2"/>
<dbReference type="Proteomes" id="UP000059188">
    <property type="component" value="Unassembled WGS sequence"/>
</dbReference>
<keyword evidence="1" id="KW-0812">Transmembrane</keyword>
<dbReference type="EMBL" id="LN679106">
    <property type="protein sequence ID" value="CEL62579.1"/>
    <property type="molecule type" value="Genomic_DNA"/>
</dbReference>
<accession>A0A0B7G0I2</accession>
<protein>
    <submittedName>
        <fullName evidence="2">Uncharacterized protein</fullName>
    </submittedName>
</protein>